<evidence type="ECO:0000313" key="2">
    <source>
        <dbReference type="EMBL" id="TYK60191.1"/>
    </source>
</evidence>
<evidence type="ECO:0000313" key="1">
    <source>
        <dbReference type="EMBL" id="TYK57290.1"/>
    </source>
</evidence>
<accession>A0A5D3GB10</accession>
<protein>
    <submittedName>
        <fullName evidence="1">Uncharacterized protein</fullName>
    </submittedName>
</protein>
<dbReference type="Proteomes" id="UP000324029">
    <property type="component" value="Unassembled WGS sequence"/>
</dbReference>
<name>A0A5D3GB10_9PSED</name>
<dbReference type="EMBL" id="VSRO01000007">
    <property type="protein sequence ID" value="TYK57290.1"/>
    <property type="molecule type" value="Genomic_DNA"/>
</dbReference>
<sequence>MHVYLYLNEIEHAKTWVEGGKIPINPASVYKRMERDGVFTPDENLIHKSEMDLMNLGPGIRFAPGGDYRGITIVDSNFGNGLVNIRDACYYPENGLLLSFSTALSKKVMDGFKTKKICVKIHDINKLQKILDLRLGCESESGQCRYTASHERNHFLKSHLDSWQQEYRLFWRCDPVMRWVRLPAGMAKVVKVPIGS</sequence>
<proteinExistence type="predicted"/>
<gene>
    <name evidence="2" type="ORF">FXO26_03485</name>
    <name evidence="1" type="ORF">FXO26_16345</name>
</gene>
<reference evidence="1 3" key="1">
    <citation type="submission" date="2019-08" db="EMBL/GenBank/DDBJ databases">
        <title>Subclass B2 metallo-beta lactamase from Pseudomonas synxantha.</title>
        <authorList>
            <person name="Poirel L."/>
            <person name="Palmieri M."/>
            <person name="Masseron A."/>
            <person name="Perreten V."/>
            <person name="Nordman P."/>
        </authorList>
    </citation>
    <scope>NUCLEOTIDE SEQUENCE [LARGE SCALE GENOMIC DNA]</scope>
    <source>
        <strain evidence="1 3">MCP106</strain>
    </source>
</reference>
<evidence type="ECO:0000313" key="3">
    <source>
        <dbReference type="Proteomes" id="UP000324029"/>
    </source>
</evidence>
<comment type="caution">
    <text evidence="1">The sequence shown here is derived from an EMBL/GenBank/DDBJ whole genome shotgun (WGS) entry which is preliminary data.</text>
</comment>
<dbReference type="AlphaFoldDB" id="A0A5D3GB10"/>
<reference evidence="1 3" key="2">
    <citation type="submission" date="2019-08" db="EMBL/GenBank/DDBJ databases">
        <authorList>
            <person name="Brilhante M."/>
            <person name="Perreten V."/>
        </authorList>
    </citation>
    <scope>NUCLEOTIDE SEQUENCE [LARGE SCALE GENOMIC DNA]</scope>
    <source>
        <strain evidence="1 3">MCP106</strain>
    </source>
</reference>
<dbReference type="EMBL" id="VSRO01000001">
    <property type="protein sequence ID" value="TYK60191.1"/>
    <property type="molecule type" value="Genomic_DNA"/>
</dbReference>
<organism evidence="1 3">
    <name type="scientific">Pseudomonas synxantha</name>
    <dbReference type="NCBI Taxonomy" id="47883"/>
    <lineage>
        <taxon>Bacteria</taxon>
        <taxon>Pseudomonadati</taxon>
        <taxon>Pseudomonadota</taxon>
        <taxon>Gammaproteobacteria</taxon>
        <taxon>Pseudomonadales</taxon>
        <taxon>Pseudomonadaceae</taxon>
        <taxon>Pseudomonas</taxon>
    </lineage>
</organism>
<dbReference type="RefSeq" id="WP_148852461.1">
    <property type="nucleotide sequence ID" value="NZ_VSRO01000001.1"/>
</dbReference>